<reference evidence="1" key="1">
    <citation type="submission" date="2020-01" db="EMBL/GenBank/DDBJ databases">
        <authorList>
            <person name="Meier V. D."/>
            <person name="Meier V D."/>
        </authorList>
    </citation>
    <scope>NUCLEOTIDE SEQUENCE</scope>
    <source>
        <strain evidence="1">HLG_WM_MAG_04</strain>
    </source>
</reference>
<name>A0A6S6SX63_9BACT</name>
<organism evidence="1">
    <name type="scientific">uncultured Sulfurovum sp</name>
    <dbReference type="NCBI Taxonomy" id="269237"/>
    <lineage>
        <taxon>Bacteria</taxon>
        <taxon>Pseudomonadati</taxon>
        <taxon>Campylobacterota</taxon>
        <taxon>Epsilonproteobacteria</taxon>
        <taxon>Campylobacterales</taxon>
        <taxon>Sulfurovaceae</taxon>
        <taxon>Sulfurovum</taxon>
        <taxon>environmental samples</taxon>
    </lineage>
</organism>
<sequence>MEQRMITIYCLIEEFLKGTLGKEEHALSEISDSEVLFLGYLAVSDFNGNYAKAHYYGMGMKWVNKIEYSRFTRRINQLEREI</sequence>
<gene>
    <name evidence="1" type="ORF">HELGO_WM3770</name>
</gene>
<protein>
    <submittedName>
        <fullName evidence="1">Transposase, IS4 family</fullName>
    </submittedName>
</protein>
<dbReference type="EMBL" id="CACVAX010000018">
    <property type="protein sequence ID" value="CAA6807579.1"/>
    <property type="molecule type" value="Genomic_DNA"/>
</dbReference>
<feature type="non-terminal residue" evidence="1">
    <location>
        <position position="82"/>
    </location>
</feature>
<accession>A0A6S6SX63</accession>
<dbReference type="AlphaFoldDB" id="A0A6S6SX63"/>
<evidence type="ECO:0000313" key="1">
    <source>
        <dbReference type="EMBL" id="CAA6807579.1"/>
    </source>
</evidence>
<proteinExistence type="predicted"/>